<proteinExistence type="predicted"/>
<dbReference type="EnsemblMetazoa" id="GAUT034655-RA">
    <property type="protein sequence ID" value="GAUT034655-PA"/>
    <property type="gene ID" value="GAUT034655"/>
</dbReference>
<organism evidence="3 4">
    <name type="scientific">Glossina austeni</name>
    <name type="common">Savannah tsetse fly</name>
    <dbReference type="NCBI Taxonomy" id="7395"/>
    <lineage>
        <taxon>Eukaryota</taxon>
        <taxon>Metazoa</taxon>
        <taxon>Ecdysozoa</taxon>
        <taxon>Arthropoda</taxon>
        <taxon>Hexapoda</taxon>
        <taxon>Insecta</taxon>
        <taxon>Pterygota</taxon>
        <taxon>Neoptera</taxon>
        <taxon>Endopterygota</taxon>
        <taxon>Diptera</taxon>
        <taxon>Brachycera</taxon>
        <taxon>Muscomorpha</taxon>
        <taxon>Hippoboscoidea</taxon>
        <taxon>Glossinidae</taxon>
        <taxon>Glossina</taxon>
    </lineage>
</organism>
<evidence type="ECO:0000259" key="2">
    <source>
        <dbReference type="PROSITE" id="PS50870"/>
    </source>
</evidence>
<dbReference type="InterPro" id="IPR024114">
    <property type="entry name" value="Islet_autoAg_Ica1/Ica1-like"/>
</dbReference>
<dbReference type="InterPro" id="IPR027267">
    <property type="entry name" value="AH/BAR_dom_sf"/>
</dbReference>
<dbReference type="SUPFAM" id="SSF103657">
    <property type="entry name" value="BAR/IMD domain-like"/>
    <property type="match status" value="1"/>
</dbReference>
<dbReference type="GO" id="GO:0019904">
    <property type="term" value="F:protein domain specific binding"/>
    <property type="evidence" value="ECO:0007669"/>
    <property type="project" value="InterPro"/>
</dbReference>
<evidence type="ECO:0000313" key="3">
    <source>
        <dbReference type="EnsemblMetazoa" id="GAUT034655-PA"/>
    </source>
</evidence>
<dbReference type="VEuPathDB" id="VectorBase:GAUT034655"/>
<sequence>MQHQFWITKKTVQRKLGSKEDNHIISSDAELDAKIEIFRSIDETSVQLGKIIDLYQERVCVLSQEESVFGRFLKEAGKRSKTTGQFITNTGKAVSYSGQQRMCVRVPLLRLQNEVNVFRARAISDMQSTLTSMEKERTVYRAALEWMKSASSELDPDTGRGLDKFRTAQSHVRIAKQNFDKLTLDSIQKIDLLAAARCNMFSHVLISYMMELKQFAQKTANTFDALAQSLQLNPKYDFCILKDLTHKQSQQQENNENQKPLTLDKDQSLFFADNYTDEDNSEISKGGSNSKESLCRRPDSESLIEMNENNQYEALDITNETEKNSLMPPTCRSESESSCFLSPNHPNTPTPNIGGQQVTPQLALPLNSARNEAKKKIKSNNPWIELFADLDPLLNLDAFDLKLSGNQENFQQT</sequence>
<dbReference type="Gene3D" id="1.20.1270.60">
    <property type="entry name" value="Arfaptin homology (AH) domain/BAR domain"/>
    <property type="match status" value="1"/>
</dbReference>
<dbReference type="PROSITE" id="PS50870">
    <property type="entry name" value="AH"/>
    <property type="match status" value="1"/>
</dbReference>
<evidence type="ECO:0000256" key="1">
    <source>
        <dbReference type="SAM" id="MobiDB-lite"/>
    </source>
</evidence>
<dbReference type="FunFam" id="1.20.1270.60:FF:000068">
    <property type="entry name" value="Islet cell autoantigen"/>
    <property type="match status" value="1"/>
</dbReference>
<dbReference type="SMART" id="SM01237">
    <property type="entry name" value="ICA69"/>
    <property type="match status" value="1"/>
</dbReference>
<dbReference type="InterPro" id="IPR010504">
    <property type="entry name" value="AH_dom"/>
</dbReference>
<dbReference type="InterPro" id="IPR006723">
    <property type="entry name" value="Islet_autoAg_Ica1_C"/>
</dbReference>
<dbReference type="PANTHER" id="PTHR10164:SF4">
    <property type="entry name" value="GH23156P"/>
    <property type="match status" value="1"/>
</dbReference>
<accession>A0A1A9VEE0</accession>
<dbReference type="GO" id="GO:0005794">
    <property type="term" value="C:Golgi apparatus"/>
    <property type="evidence" value="ECO:0007669"/>
    <property type="project" value="TreeGrafter"/>
</dbReference>
<evidence type="ECO:0000313" key="4">
    <source>
        <dbReference type="Proteomes" id="UP000078200"/>
    </source>
</evidence>
<dbReference type="Proteomes" id="UP000078200">
    <property type="component" value="Unassembled WGS sequence"/>
</dbReference>
<feature type="domain" description="AH" evidence="2">
    <location>
        <begin position="26"/>
        <end position="228"/>
    </location>
</feature>
<dbReference type="Pfam" id="PF06456">
    <property type="entry name" value="Arfaptin"/>
    <property type="match status" value="1"/>
</dbReference>
<dbReference type="SMART" id="SM01015">
    <property type="entry name" value="Arfaptin"/>
    <property type="match status" value="1"/>
</dbReference>
<reference evidence="3" key="1">
    <citation type="submission" date="2020-05" db="UniProtKB">
        <authorList>
            <consortium name="EnsemblMetazoa"/>
        </authorList>
    </citation>
    <scope>IDENTIFICATION</scope>
    <source>
        <strain evidence="3">TTRI</strain>
    </source>
</reference>
<dbReference type="GO" id="GO:0051049">
    <property type="term" value="P:regulation of transport"/>
    <property type="evidence" value="ECO:0007669"/>
    <property type="project" value="TreeGrafter"/>
</dbReference>
<keyword evidence="4" id="KW-1185">Reference proteome</keyword>
<feature type="region of interest" description="Disordered" evidence="1">
    <location>
        <begin position="276"/>
        <end position="295"/>
    </location>
</feature>
<dbReference type="STRING" id="7395.A0A1A9VEE0"/>
<dbReference type="PANTHER" id="PTHR10164">
    <property type="entry name" value="ISLET CELL AUTOANTIGEN 1"/>
    <property type="match status" value="1"/>
</dbReference>
<protein>
    <recommendedName>
        <fullName evidence="2">AH domain-containing protein</fullName>
    </recommendedName>
</protein>
<dbReference type="AlphaFoldDB" id="A0A1A9VEE0"/>
<name>A0A1A9VEE0_GLOAU</name>